<reference evidence="4 5" key="1">
    <citation type="submission" date="2017-03" db="EMBL/GenBank/DDBJ databases">
        <title>WGS assembly of Porphyra umbilicalis.</title>
        <authorList>
            <person name="Brawley S.H."/>
            <person name="Blouin N.A."/>
            <person name="Ficko-Blean E."/>
            <person name="Wheeler G.L."/>
            <person name="Lohr M."/>
            <person name="Goodson H.V."/>
            <person name="Jenkins J.W."/>
            <person name="Blaby-Haas C.E."/>
            <person name="Helliwell K.E."/>
            <person name="Chan C."/>
            <person name="Marriage T."/>
            <person name="Bhattacharya D."/>
            <person name="Klein A.S."/>
            <person name="Badis Y."/>
            <person name="Brodie J."/>
            <person name="Cao Y."/>
            <person name="Collen J."/>
            <person name="Dittami S.M."/>
            <person name="Gachon C.M."/>
            <person name="Green B.R."/>
            <person name="Karpowicz S."/>
            <person name="Kim J.W."/>
            <person name="Kudahl U."/>
            <person name="Lin S."/>
            <person name="Michel G."/>
            <person name="Mittag M."/>
            <person name="Olson B.J."/>
            <person name="Pangilinan J."/>
            <person name="Peng Y."/>
            <person name="Qiu H."/>
            <person name="Shu S."/>
            <person name="Singer J.T."/>
            <person name="Smith A.G."/>
            <person name="Sprecher B.N."/>
            <person name="Wagner V."/>
            <person name="Wang W."/>
            <person name="Wang Z.-Y."/>
            <person name="Yan J."/>
            <person name="Yarish C."/>
            <person name="Zoeuner-Riek S."/>
            <person name="Zhuang Y."/>
            <person name="Zou Y."/>
            <person name="Lindquist E.A."/>
            <person name="Grimwood J."/>
            <person name="Barry K."/>
            <person name="Rokhsar D.S."/>
            <person name="Schmutz J."/>
            <person name="Stiller J.W."/>
            <person name="Grossman A.R."/>
            <person name="Prochnik S.E."/>
        </authorList>
    </citation>
    <scope>NUCLEOTIDE SEQUENCE [LARGE SCALE GENOMIC DNA]</scope>
    <source>
        <strain evidence="4">4086291</strain>
    </source>
</reference>
<evidence type="ECO:0000313" key="4">
    <source>
        <dbReference type="EMBL" id="OSX77293.1"/>
    </source>
</evidence>
<keyword evidence="2" id="KW-0812">Transmembrane</keyword>
<organism evidence="4 5">
    <name type="scientific">Porphyra umbilicalis</name>
    <name type="common">Purple laver</name>
    <name type="synonym">Red alga</name>
    <dbReference type="NCBI Taxonomy" id="2786"/>
    <lineage>
        <taxon>Eukaryota</taxon>
        <taxon>Rhodophyta</taxon>
        <taxon>Bangiophyceae</taxon>
        <taxon>Bangiales</taxon>
        <taxon>Bangiaceae</taxon>
        <taxon>Porphyra</taxon>
    </lineage>
</organism>
<name>A0A1X6P9J9_PORUM</name>
<dbReference type="Proteomes" id="UP000218209">
    <property type="component" value="Unassembled WGS sequence"/>
</dbReference>
<keyword evidence="2" id="KW-1133">Transmembrane helix</keyword>
<feature type="compositionally biased region" description="Acidic residues" evidence="1">
    <location>
        <begin position="143"/>
        <end position="152"/>
    </location>
</feature>
<protein>
    <submittedName>
        <fullName evidence="4">Uncharacterized protein</fullName>
    </submittedName>
</protein>
<evidence type="ECO:0000313" key="5">
    <source>
        <dbReference type="Proteomes" id="UP000218209"/>
    </source>
</evidence>
<feature type="region of interest" description="Disordered" evidence="1">
    <location>
        <begin position="140"/>
        <end position="159"/>
    </location>
</feature>
<keyword evidence="5" id="KW-1185">Reference proteome</keyword>
<feature type="transmembrane region" description="Helical" evidence="2">
    <location>
        <begin position="534"/>
        <end position="556"/>
    </location>
</feature>
<evidence type="ECO:0000256" key="3">
    <source>
        <dbReference type="SAM" id="SignalP"/>
    </source>
</evidence>
<accession>A0A1X6P9J9</accession>
<feature type="transmembrane region" description="Helical" evidence="2">
    <location>
        <begin position="505"/>
        <end position="527"/>
    </location>
</feature>
<dbReference type="EMBL" id="KV918842">
    <property type="protein sequence ID" value="OSX77293.1"/>
    <property type="molecule type" value="Genomic_DNA"/>
</dbReference>
<dbReference type="AlphaFoldDB" id="A0A1X6P9J9"/>
<evidence type="ECO:0000256" key="2">
    <source>
        <dbReference type="SAM" id="Phobius"/>
    </source>
</evidence>
<feature type="signal peptide" evidence="3">
    <location>
        <begin position="1"/>
        <end position="25"/>
    </location>
</feature>
<gene>
    <name evidence="4" type="ORF">BU14_0153s0035</name>
</gene>
<keyword evidence="3" id="KW-0732">Signal</keyword>
<feature type="transmembrane region" description="Helical" evidence="2">
    <location>
        <begin position="613"/>
        <end position="637"/>
    </location>
</feature>
<sequence length="676" mass="72760">MRLARAATAAAVVVAVLLDASSVSAVSPLPFPVPANNSLGGFHLLASLQCDTTLPGSVGGRRGFRTKAHTFHVDAHACWSPVSRREARSGWSNLRHGADGPTVEYNSSDWQLMRGPVQSLRNTDPTGSFVRDVSYTPLLEQSGGDESDDDGGDGGSVGGDQLFQENDAVRLLTLQRNSIAGAVHRYVGVYDVLALSRVTVGFCRTPTCTDMSAVAIIGTFKSDFYNQTHVPLVVHTVDGGRALPVTMLDEDLLSLGRAVVADPAWLGQAADSWVLRVGFTLRSWSRIDEVGRPHQRRDALGAPWTATNSWDLSAASAAASEPKTAKWLQAVAYVWCRAPMSSFVRKNRAALCGPTGDGAYSTASDAGSAVRHLHTAQWTFDPNQMSPGTNHTLVRGPDDAPLPRCAWATNKTELDGQPLLRPAWLLGREAREINPASAGERALARSLTTCAHPIDGEGSPHRRIKFSPSSQFVGVRATATTLSQAYDRSVWGVEPPEAPVTANNITLAMIVLVPEVIALLVLLLTTATWGRVDLVALGLIFLAGLVSISAIVSLALTEVSGRNWRAASLRDEVSVLLDDKKAGISVFRPLDGRPLFRVETLYLTARLGYRVKLLVSLAGAATALYLILSIAVGVVVARRWRRMRTAAFTQAPWSHPLRRRVRRTASSSPPTRRSDS</sequence>
<proteinExistence type="predicted"/>
<evidence type="ECO:0000256" key="1">
    <source>
        <dbReference type="SAM" id="MobiDB-lite"/>
    </source>
</evidence>
<keyword evidence="2" id="KW-0472">Membrane</keyword>
<feature type="chain" id="PRO_5013185711" evidence="3">
    <location>
        <begin position="26"/>
        <end position="676"/>
    </location>
</feature>